<dbReference type="Proteomes" id="UP001162131">
    <property type="component" value="Unassembled WGS sequence"/>
</dbReference>
<sequence>MSESLYEAHHLYTYSDAHEDHSFSKIFNESDLMPTSATTKSIIRAQTKSNIASFDGLESRIEIFDSIKFPVLKSPLRNPRKIKVKRMNSNIDDSPSLNPVHRNYKIPKSLYPSKRPRLGFKLSSSYDSNIGPGDYNPISRSFTPGGIFSIEARFETNLQEKVEVFLRQKRIKNRSIFLSNKIYERNMDMDQYSLENKEKSFKKKQKIKKAKEEIAKLTKKKIDFFQKENKISKLNEKMQRNKYREKKVEGQQVMKSWIILSIIAGIQTSCWHNFDKRKKLRERSRNHLIFLFNIMRVIGRIRILLSKARWSILIKALKKNSSVIKNWLAKRRKLYLNMLSSVTDKVLPDITLFELMMKFHRIRDLIQAGVLSIIKIRISRIFALSLLWDKFETSVIQDLRKYGKIKYNDKSDRFIPQNIKEEYIKKYFALQAKAHIENIKQYNILCQEIDKEKELNIKEIEFEQMFNGKPITELKDFTYPKRPVFMLYSNNNSMKKYISQLLNTQLHYTKEESYIKSSTLKSKIRQPSSSKEKDDCSSIRLKAAKNYNFKAFANVSSKR</sequence>
<dbReference type="AlphaFoldDB" id="A0AAU9I6H5"/>
<keyword evidence="3" id="KW-1185">Reference proteome</keyword>
<evidence type="ECO:0008006" key="4">
    <source>
        <dbReference type="Google" id="ProtNLM"/>
    </source>
</evidence>
<evidence type="ECO:0000256" key="1">
    <source>
        <dbReference type="SAM" id="Coils"/>
    </source>
</evidence>
<keyword evidence="1" id="KW-0175">Coiled coil</keyword>
<feature type="coiled-coil region" evidence="1">
    <location>
        <begin position="200"/>
        <end position="227"/>
    </location>
</feature>
<proteinExistence type="predicted"/>
<gene>
    <name evidence="2" type="ORF">BSTOLATCC_MIC2682</name>
</gene>
<organism evidence="2 3">
    <name type="scientific">Blepharisma stoltei</name>
    <dbReference type="NCBI Taxonomy" id="1481888"/>
    <lineage>
        <taxon>Eukaryota</taxon>
        <taxon>Sar</taxon>
        <taxon>Alveolata</taxon>
        <taxon>Ciliophora</taxon>
        <taxon>Postciliodesmatophora</taxon>
        <taxon>Heterotrichea</taxon>
        <taxon>Heterotrichida</taxon>
        <taxon>Blepharismidae</taxon>
        <taxon>Blepharisma</taxon>
    </lineage>
</organism>
<name>A0AAU9I6H5_9CILI</name>
<reference evidence="2" key="1">
    <citation type="submission" date="2021-09" db="EMBL/GenBank/DDBJ databases">
        <authorList>
            <consortium name="AG Swart"/>
            <person name="Singh M."/>
            <person name="Singh A."/>
            <person name="Seah K."/>
            <person name="Emmerich C."/>
        </authorList>
    </citation>
    <scope>NUCLEOTIDE SEQUENCE</scope>
    <source>
        <strain evidence="2">ATCC30299</strain>
    </source>
</reference>
<accession>A0AAU9I6H5</accession>
<dbReference type="EMBL" id="CAJZBQ010000003">
    <property type="protein sequence ID" value="CAG9310968.1"/>
    <property type="molecule type" value="Genomic_DNA"/>
</dbReference>
<evidence type="ECO:0000313" key="3">
    <source>
        <dbReference type="Proteomes" id="UP001162131"/>
    </source>
</evidence>
<protein>
    <recommendedName>
        <fullName evidence="4">IQ calmodulin-binding motif family protein</fullName>
    </recommendedName>
</protein>
<comment type="caution">
    <text evidence="2">The sequence shown here is derived from an EMBL/GenBank/DDBJ whole genome shotgun (WGS) entry which is preliminary data.</text>
</comment>
<evidence type="ECO:0000313" key="2">
    <source>
        <dbReference type="EMBL" id="CAG9310968.1"/>
    </source>
</evidence>